<evidence type="ECO:0000256" key="3">
    <source>
        <dbReference type="ARBA" id="ARBA00023098"/>
    </source>
</evidence>
<evidence type="ECO:0000313" key="6">
    <source>
        <dbReference type="EMBL" id="MBB3332058.1"/>
    </source>
</evidence>
<organism evidence="6 7">
    <name type="scientific">Halomonas campaniensis</name>
    <dbReference type="NCBI Taxonomy" id="213554"/>
    <lineage>
        <taxon>Bacteria</taxon>
        <taxon>Pseudomonadati</taxon>
        <taxon>Pseudomonadota</taxon>
        <taxon>Gammaproteobacteria</taxon>
        <taxon>Oceanospirillales</taxon>
        <taxon>Halomonadaceae</taxon>
        <taxon>Halomonas</taxon>
    </lineage>
</organism>
<dbReference type="Proteomes" id="UP000553442">
    <property type="component" value="Unassembled WGS sequence"/>
</dbReference>
<dbReference type="PROSITE" id="PS51635">
    <property type="entry name" value="PNPLA"/>
    <property type="match status" value="1"/>
</dbReference>
<dbReference type="GO" id="GO:0016042">
    <property type="term" value="P:lipid catabolic process"/>
    <property type="evidence" value="ECO:0007669"/>
    <property type="project" value="UniProtKB-UniRule"/>
</dbReference>
<feature type="active site" description="Nucleophile" evidence="4">
    <location>
        <position position="80"/>
    </location>
</feature>
<dbReference type="InterPro" id="IPR016035">
    <property type="entry name" value="Acyl_Trfase/lysoPLipase"/>
</dbReference>
<dbReference type="PANTHER" id="PTHR14226">
    <property type="entry name" value="NEUROPATHY TARGET ESTERASE/SWISS CHEESE D.MELANOGASTER"/>
    <property type="match status" value="1"/>
</dbReference>
<feature type="short sequence motif" description="GXSXG" evidence="4">
    <location>
        <begin position="78"/>
        <end position="82"/>
    </location>
</feature>
<feature type="domain" description="PNPLA" evidence="5">
    <location>
        <begin position="47"/>
        <end position="221"/>
    </location>
</feature>
<reference evidence="6 7" key="1">
    <citation type="submission" date="2020-08" db="EMBL/GenBank/DDBJ databases">
        <title>Genomic Encyclopedia of Archaeal and Bacterial Type Strains, Phase II (KMG-II): from individual species to whole genera.</title>
        <authorList>
            <person name="Goeker M."/>
        </authorList>
    </citation>
    <scope>NUCLEOTIDE SEQUENCE [LARGE SCALE GENOMIC DNA]</scope>
    <source>
        <strain evidence="6 7">5AG</strain>
    </source>
</reference>
<dbReference type="SUPFAM" id="SSF52151">
    <property type="entry name" value="FabD/lysophospholipase-like"/>
    <property type="match status" value="1"/>
</dbReference>
<dbReference type="Gene3D" id="3.40.1090.10">
    <property type="entry name" value="Cytosolic phospholipase A2 catalytic domain"/>
    <property type="match status" value="2"/>
</dbReference>
<dbReference type="GO" id="GO:0016787">
    <property type="term" value="F:hydrolase activity"/>
    <property type="evidence" value="ECO:0007669"/>
    <property type="project" value="UniProtKB-UniRule"/>
</dbReference>
<sequence length="320" mass="33973">MRASVPAPRRLSATRLRALAFGLLCLALLLPMPLPADERPPRPTIGLALGSGGANGLAHIAMLRVFDELGIVPDRITGTSIGAVIGGLYAAGLSADEIQDIFDDVAGSPLDALSGLAGSDLDLADLLQIGLSDGGLLDSGGFLRFLAGHTEVRRFAELRIPLAVVATDYWTGESVVIDEGRLFPAIEASMAVPGLFSPVARGEQLLIDGGTSNPLPFDLLQGEVDLVIAVDVTGSRQPDDDEPPGVTDMLFNTFKIMQQSLTAKAVRHAPPHVYLRPEARGVRLLHFNRIHEILAQAEPAADELRDQLVIWLAIQADAIP</sequence>
<dbReference type="Pfam" id="PF01734">
    <property type="entry name" value="Patatin"/>
    <property type="match status" value="1"/>
</dbReference>
<dbReference type="InterPro" id="IPR002641">
    <property type="entry name" value="PNPLA_dom"/>
</dbReference>
<evidence type="ECO:0000256" key="1">
    <source>
        <dbReference type="ARBA" id="ARBA00022801"/>
    </source>
</evidence>
<dbReference type="PANTHER" id="PTHR14226:SF76">
    <property type="entry name" value="NTE FAMILY PROTEIN RSSA"/>
    <property type="match status" value="1"/>
</dbReference>
<dbReference type="RefSeq" id="WP_183333256.1">
    <property type="nucleotide sequence ID" value="NZ_JACHZF010000023.1"/>
</dbReference>
<dbReference type="InterPro" id="IPR050301">
    <property type="entry name" value="NTE"/>
</dbReference>
<evidence type="ECO:0000259" key="5">
    <source>
        <dbReference type="PROSITE" id="PS51635"/>
    </source>
</evidence>
<dbReference type="AlphaFoldDB" id="A0A7W5K576"/>
<protein>
    <submittedName>
        <fullName evidence="6">NTE family protein</fullName>
    </submittedName>
</protein>
<evidence type="ECO:0000313" key="7">
    <source>
        <dbReference type="Proteomes" id="UP000553442"/>
    </source>
</evidence>
<keyword evidence="1 4" id="KW-0378">Hydrolase</keyword>
<comment type="caution">
    <text evidence="4">Lacks conserved residue(s) required for the propagation of feature annotation.</text>
</comment>
<feature type="active site" description="Proton acceptor" evidence="4">
    <location>
        <position position="208"/>
    </location>
</feature>
<dbReference type="EMBL" id="JACHZF010000023">
    <property type="protein sequence ID" value="MBB3332058.1"/>
    <property type="molecule type" value="Genomic_DNA"/>
</dbReference>
<proteinExistence type="predicted"/>
<keyword evidence="2 4" id="KW-0442">Lipid degradation</keyword>
<name>A0A7W5K576_9GAMM</name>
<evidence type="ECO:0000256" key="4">
    <source>
        <dbReference type="PROSITE-ProRule" id="PRU01161"/>
    </source>
</evidence>
<accession>A0A7W5K576</accession>
<gene>
    <name evidence="6" type="ORF">BDK63_002951</name>
</gene>
<feature type="short sequence motif" description="DGA/G" evidence="4">
    <location>
        <begin position="208"/>
        <end position="210"/>
    </location>
</feature>
<keyword evidence="3 4" id="KW-0443">Lipid metabolism</keyword>
<evidence type="ECO:0000256" key="2">
    <source>
        <dbReference type="ARBA" id="ARBA00022963"/>
    </source>
</evidence>
<dbReference type="CDD" id="cd07205">
    <property type="entry name" value="Pat_PNPLA6_PNPLA7_NTE1_like"/>
    <property type="match status" value="1"/>
</dbReference>
<keyword evidence="7" id="KW-1185">Reference proteome</keyword>
<comment type="caution">
    <text evidence="6">The sequence shown here is derived from an EMBL/GenBank/DDBJ whole genome shotgun (WGS) entry which is preliminary data.</text>
</comment>